<feature type="compositionally biased region" description="Polar residues" evidence="9">
    <location>
        <begin position="461"/>
        <end position="472"/>
    </location>
</feature>
<dbReference type="PANTHER" id="PTHR10071:SF281">
    <property type="entry name" value="BOX A-BINDING FACTOR-RELATED"/>
    <property type="match status" value="1"/>
</dbReference>
<evidence type="ECO:0000256" key="3">
    <source>
        <dbReference type="ARBA" id="ARBA00022771"/>
    </source>
</evidence>
<dbReference type="GO" id="GO:0000978">
    <property type="term" value="F:RNA polymerase II cis-regulatory region sequence-specific DNA binding"/>
    <property type="evidence" value="ECO:0007669"/>
    <property type="project" value="TreeGrafter"/>
</dbReference>
<dbReference type="PROSITE" id="PS00344">
    <property type="entry name" value="GATA_ZN_FINGER_1"/>
    <property type="match status" value="1"/>
</dbReference>
<dbReference type="OrthoDB" id="515401at2759"/>
<comment type="caution">
    <text evidence="11">The sequence shown here is derived from an EMBL/GenBank/DDBJ whole genome shotgun (WGS) entry which is preliminary data.</text>
</comment>
<evidence type="ECO:0000256" key="6">
    <source>
        <dbReference type="ARBA" id="ARBA00023163"/>
    </source>
</evidence>
<evidence type="ECO:0000256" key="2">
    <source>
        <dbReference type="ARBA" id="ARBA00022723"/>
    </source>
</evidence>
<feature type="compositionally biased region" description="Polar residues" evidence="9">
    <location>
        <begin position="14"/>
        <end position="24"/>
    </location>
</feature>
<feature type="compositionally biased region" description="Polar residues" evidence="9">
    <location>
        <begin position="569"/>
        <end position="584"/>
    </location>
</feature>
<dbReference type="GO" id="GO:0008270">
    <property type="term" value="F:zinc ion binding"/>
    <property type="evidence" value="ECO:0007669"/>
    <property type="project" value="UniProtKB-KW"/>
</dbReference>
<dbReference type="InterPro" id="IPR039355">
    <property type="entry name" value="Transcription_factor_GATA"/>
</dbReference>
<evidence type="ECO:0000313" key="12">
    <source>
        <dbReference type="Proteomes" id="UP000654370"/>
    </source>
</evidence>
<dbReference type="Pfam" id="PF08550">
    <property type="entry name" value="GATA_AreA"/>
    <property type="match status" value="1"/>
</dbReference>
<keyword evidence="7" id="KW-0539">Nucleus</keyword>
<feature type="region of interest" description="Disordered" evidence="9">
    <location>
        <begin position="1"/>
        <end position="73"/>
    </location>
</feature>
<feature type="compositionally biased region" description="Low complexity" evidence="9">
    <location>
        <begin position="694"/>
        <end position="704"/>
    </location>
</feature>
<dbReference type="GO" id="GO:0000122">
    <property type="term" value="P:negative regulation of transcription by RNA polymerase II"/>
    <property type="evidence" value="ECO:0007669"/>
    <property type="project" value="TreeGrafter"/>
</dbReference>
<evidence type="ECO:0000256" key="7">
    <source>
        <dbReference type="ARBA" id="ARBA00023242"/>
    </source>
</evidence>
<feature type="region of interest" description="Disordered" evidence="9">
    <location>
        <begin position="249"/>
        <end position="309"/>
    </location>
</feature>
<feature type="compositionally biased region" description="Low complexity" evidence="9">
    <location>
        <begin position="730"/>
        <end position="746"/>
    </location>
</feature>
<feature type="region of interest" description="Disordered" evidence="9">
    <location>
        <begin position="670"/>
        <end position="759"/>
    </location>
</feature>
<organism evidence="11 12">
    <name type="scientific">Mortierella isabellina</name>
    <name type="common">Filamentous fungus</name>
    <name type="synonym">Umbelopsis isabellina</name>
    <dbReference type="NCBI Taxonomy" id="91625"/>
    <lineage>
        <taxon>Eukaryota</taxon>
        <taxon>Fungi</taxon>
        <taxon>Fungi incertae sedis</taxon>
        <taxon>Mucoromycota</taxon>
        <taxon>Mucoromycotina</taxon>
        <taxon>Umbelopsidomycetes</taxon>
        <taxon>Umbelopsidales</taxon>
        <taxon>Umbelopsidaceae</taxon>
        <taxon>Umbelopsis</taxon>
    </lineage>
</organism>
<dbReference type="Pfam" id="PF00320">
    <property type="entry name" value="GATA"/>
    <property type="match status" value="1"/>
</dbReference>
<sequence length="759" mass="81027">MDKKHLVGPLKEIAQSSSPPSNIASHLLADSLFPPRKPKKAVGDEMDESDHEENDGSDSDDSISSGKKKDPLATQVWRMYTKAKDTLPNGSRLENLTWRMMAMTLNKKKAEAERVAREGSAGRSPASTSIDTAESPAAAVTEMDEDEPTDMIDRSNTPPAPDDTTTLLSSSAPPYGFDFLKHGPNSQQHPQQPPLSPKERQTSFSKSVNLRKNVMISGSARASTSLMRKPSNPNDLQLAQSTKRRADSLLPAGNAVDSITIPSDMPGDSDMEDATSEASSTPNTSSSFTFAPGSHDSANDNPHVNLSQSLPNYNLGSALFGNQADMTSPAGTTSFAMENSSDTGYFLSSDGFHHSISHGSPGGSSISSTPGEPSLSSPSYNMGAMSFEDLLSMYYANGNSGGNDINNSMLAMMGSVTQSQPSSGSGTSHVTPSQLISQQAALSISKPPPVKFGSLEEKLKSQAQQQPSTSNIKLEDVPYGNPNNGTAELSSSPSSLDNSQSSQSDADSASKSAGGITKCSNCATTTTPLWRRNPEGQPLCNACGLFLKLHGVVRPLSLKTDVIKKRNRNNAAGSTTANPATASKQPKARPTTFVQNPVPGGPIPKRTSITTPVISNTSTPIQPMASAQKPPRPVSFAEHRTVNGPQVLNKRQRRSISGERSLLNMQPTIAPQPQQQQQQQQQQSQFAVGSAPTLSSLSGLGHSSQMDHPNMPTQLLGTSAPFGTEMTPERMQQLLYMHHQQQQQQQRRQHQQNSGPGWS</sequence>
<dbReference type="SMART" id="SM00401">
    <property type="entry name" value="ZnF_GATA"/>
    <property type="match status" value="1"/>
</dbReference>
<dbReference type="InterPro" id="IPR013860">
    <property type="entry name" value="AreA_GATA"/>
</dbReference>
<dbReference type="CDD" id="cd00202">
    <property type="entry name" value="ZnF_GATA"/>
    <property type="match status" value="1"/>
</dbReference>
<dbReference type="AlphaFoldDB" id="A0A8H7PPY0"/>
<keyword evidence="6" id="KW-0804">Transcription</keyword>
<dbReference type="InterPro" id="IPR013088">
    <property type="entry name" value="Znf_NHR/GATA"/>
</dbReference>
<keyword evidence="12" id="KW-1185">Reference proteome</keyword>
<dbReference type="SUPFAM" id="SSF57716">
    <property type="entry name" value="Glucocorticoid receptor-like (DNA-binding domain)"/>
    <property type="match status" value="1"/>
</dbReference>
<feature type="region of interest" description="Disordered" evidence="9">
    <location>
        <begin position="108"/>
        <end position="214"/>
    </location>
</feature>
<keyword evidence="3 8" id="KW-0863">Zinc-finger</keyword>
<feature type="domain" description="GATA-type" evidence="10">
    <location>
        <begin position="518"/>
        <end position="566"/>
    </location>
</feature>
<evidence type="ECO:0000313" key="11">
    <source>
        <dbReference type="EMBL" id="KAG2177778.1"/>
    </source>
</evidence>
<feature type="compositionally biased region" description="Low complexity" evidence="9">
    <location>
        <begin position="671"/>
        <end position="685"/>
    </location>
</feature>
<accession>A0A8H7PPY0</accession>
<feature type="compositionally biased region" description="Acidic residues" evidence="9">
    <location>
        <begin position="44"/>
        <end position="61"/>
    </location>
</feature>
<feature type="region of interest" description="Disordered" evidence="9">
    <location>
        <begin position="457"/>
        <end position="518"/>
    </location>
</feature>
<gene>
    <name evidence="11" type="ORF">INT43_003025</name>
</gene>
<dbReference type="InterPro" id="IPR000679">
    <property type="entry name" value="Znf_GATA"/>
</dbReference>
<protein>
    <recommendedName>
        <fullName evidence="10">GATA-type domain-containing protein</fullName>
    </recommendedName>
</protein>
<dbReference type="PANTHER" id="PTHR10071">
    <property type="entry name" value="TRANSCRIPTION FACTOR GATA FAMILY MEMBER"/>
    <property type="match status" value="1"/>
</dbReference>
<evidence type="ECO:0000256" key="8">
    <source>
        <dbReference type="PROSITE-ProRule" id="PRU00094"/>
    </source>
</evidence>
<dbReference type="Proteomes" id="UP000654370">
    <property type="component" value="Unassembled WGS sequence"/>
</dbReference>
<name>A0A8H7PPY0_MORIS</name>
<dbReference type="PROSITE" id="PS50114">
    <property type="entry name" value="GATA_ZN_FINGER_2"/>
    <property type="match status" value="1"/>
</dbReference>
<feature type="compositionally biased region" description="Polar residues" evidence="9">
    <location>
        <begin position="607"/>
        <end position="621"/>
    </location>
</feature>
<dbReference type="EMBL" id="JAEPQZ010000008">
    <property type="protein sequence ID" value="KAG2177778.1"/>
    <property type="molecule type" value="Genomic_DNA"/>
</dbReference>
<evidence type="ECO:0000256" key="1">
    <source>
        <dbReference type="ARBA" id="ARBA00004123"/>
    </source>
</evidence>
<feature type="region of interest" description="Disordered" evidence="9">
    <location>
        <begin position="564"/>
        <end position="654"/>
    </location>
</feature>
<keyword evidence="4" id="KW-0862">Zinc</keyword>
<feature type="compositionally biased region" description="Polar residues" evidence="9">
    <location>
        <begin position="299"/>
        <end position="309"/>
    </location>
</feature>
<comment type="subcellular location">
    <subcellularLocation>
        <location evidence="1">Nucleus</location>
    </subcellularLocation>
</comment>
<reference evidence="11" key="1">
    <citation type="submission" date="2020-12" db="EMBL/GenBank/DDBJ databases">
        <title>Metabolic potential, ecology and presence of endohyphal bacteria is reflected in genomic diversity of Mucoromycotina.</title>
        <authorList>
            <person name="Muszewska A."/>
            <person name="Okrasinska A."/>
            <person name="Steczkiewicz K."/>
            <person name="Drgas O."/>
            <person name="Orlowska M."/>
            <person name="Perlinska-Lenart U."/>
            <person name="Aleksandrzak-Piekarczyk T."/>
            <person name="Szatraj K."/>
            <person name="Zielenkiewicz U."/>
            <person name="Pilsyk S."/>
            <person name="Malc E."/>
            <person name="Mieczkowski P."/>
            <person name="Kruszewska J.S."/>
            <person name="Biernat P."/>
            <person name="Pawlowska J."/>
        </authorList>
    </citation>
    <scope>NUCLEOTIDE SEQUENCE</scope>
    <source>
        <strain evidence="11">WA0000067209</strain>
    </source>
</reference>
<proteinExistence type="predicted"/>
<evidence type="ECO:0000256" key="5">
    <source>
        <dbReference type="ARBA" id="ARBA00023015"/>
    </source>
</evidence>
<keyword evidence="2" id="KW-0479">Metal-binding</keyword>
<feature type="region of interest" description="Disordered" evidence="9">
    <location>
        <begin position="356"/>
        <end position="377"/>
    </location>
</feature>
<dbReference type="GO" id="GO:0000981">
    <property type="term" value="F:DNA-binding transcription factor activity, RNA polymerase II-specific"/>
    <property type="evidence" value="ECO:0007669"/>
    <property type="project" value="TreeGrafter"/>
</dbReference>
<feature type="compositionally biased region" description="Low complexity" evidence="9">
    <location>
        <begin position="357"/>
        <end position="377"/>
    </location>
</feature>
<evidence type="ECO:0000256" key="4">
    <source>
        <dbReference type="ARBA" id="ARBA00022833"/>
    </source>
</evidence>
<evidence type="ECO:0000259" key="10">
    <source>
        <dbReference type="PROSITE" id="PS50114"/>
    </source>
</evidence>
<dbReference type="PRINTS" id="PR00619">
    <property type="entry name" value="GATAZNFINGER"/>
</dbReference>
<feature type="compositionally biased region" description="Basic and acidic residues" evidence="9">
    <location>
        <begin position="108"/>
        <end position="117"/>
    </location>
</feature>
<evidence type="ECO:0000256" key="9">
    <source>
        <dbReference type="SAM" id="MobiDB-lite"/>
    </source>
</evidence>
<dbReference type="GO" id="GO:0045944">
    <property type="term" value="P:positive regulation of transcription by RNA polymerase II"/>
    <property type="evidence" value="ECO:0007669"/>
    <property type="project" value="TreeGrafter"/>
</dbReference>
<dbReference type="FunFam" id="3.30.50.10:FF:000007">
    <property type="entry name" value="Nitrogen regulatory AreA, N-terminal"/>
    <property type="match status" value="1"/>
</dbReference>
<keyword evidence="5" id="KW-0805">Transcription regulation</keyword>
<feature type="compositionally biased region" description="Low complexity" evidence="9">
    <location>
        <begin position="276"/>
        <end position="292"/>
    </location>
</feature>
<feature type="compositionally biased region" description="Low complexity" evidence="9">
    <location>
        <begin position="490"/>
        <end position="513"/>
    </location>
</feature>
<dbReference type="Gene3D" id="3.30.50.10">
    <property type="entry name" value="Erythroid Transcription Factor GATA-1, subunit A"/>
    <property type="match status" value="1"/>
</dbReference>
<dbReference type="GO" id="GO:0005634">
    <property type="term" value="C:nucleus"/>
    <property type="evidence" value="ECO:0007669"/>
    <property type="project" value="UniProtKB-SubCell"/>
</dbReference>